<evidence type="ECO:0000313" key="2">
    <source>
        <dbReference type="Proteomes" id="UP000229897"/>
    </source>
</evidence>
<dbReference type="AlphaFoldDB" id="A0A2D2DT32"/>
<dbReference type="EMBL" id="CP024608">
    <property type="protein sequence ID" value="ATQ78116.1"/>
    <property type="molecule type" value="Genomic_DNA"/>
</dbReference>
<dbReference type="Proteomes" id="UP000229897">
    <property type="component" value="Chromosome"/>
</dbReference>
<organism evidence="1 2">
    <name type="scientific">Massilia violaceinigra</name>
    <dbReference type="NCBI Taxonomy" id="2045208"/>
    <lineage>
        <taxon>Bacteria</taxon>
        <taxon>Pseudomonadati</taxon>
        <taxon>Pseudomonadota</taxon>
        <taxon>Betaproteobacteria</taxon>
        <taxon>Burkholderiales</taxon>
        <taxon>Oxalobacteraceae</taxon>
        <taxon>Telluria group</taxon>
        <taxon>Massilia</taxon>
    </lineage>
</organism>
<gene>
    <name evidence="1" type="ORF">CR152_29095</name>
</gene>
<evidence type="ECO:0000313" key="1">
    <source>
        <dbReference type="EMBL" id="ATQ78116.1"/>
    </source>
</evidence>
<proteinExistence type="predicted"/>
<reference evidence="1" key="1">
    <citation type="submission" date="2017-10" db="EMBL/GenBank/DDBJ databases">
        <title>Massilia psychrophilum sp. nov., a novel purple-pigmented bacterium isolated from Tianshan glacier, Xinjiang Municipality, China.</title>
        <authorList>
            <person name="Wang H."/>
        </authorList>
    </citation>
    <scope>NUCLEOTIDE SEQUENCE [LARGE SCALE GENOMIC DNA]</scope>
    <source>
        <strain evidence="1">B2</strain>
    </source>
</reference>
<dbReference type="KEGG" id="mass:CR152_29095"/>
<name>A0A2D2DT32_9BURK</name>
<protein>
    <submittedName>
        <fullName evidence="1">Uncharacterized protein</fullName>
    </submittedName>
</protein>
<keyword evidence="2" id="KW-1185">Reference proteome</keyword>
<sequence length="66" mass="7395">MNLNWLKLTSVPISDNPERFSTGRLKMAAPVVSPVMVWMESAWAVDAKAQKARASSVDFRNMVIPF</sequence>
<accession>A0A2D2DT32</accession>
<dbReference type="OrthoDB" id="8779501at2"/>